<reference evidence="7 8" key="1">
    <citation type="submission" date="2019-11" db="EMBL/GenBank/DDBJ databases">
        <title>Draft genome of Amycolatopsis RM579.</title>
        <authorList>
            <person name="Duangmal K."/>
            <person name="Mingma R."/>
        </authorList>
    </citation>
    <scope>NUCLEOTIDE SEQUENCE [LARGE SCALE GENOMIC DNA]</scope>
    <source>
        <strain evidence="7 8">RM579</strain>
    </source>
</reference>
<dbReference type="GO" id="GO:0008168">
    <property type="term" value="F:methyltransferase activity"/>
    <property type="evidence" value="ECO:0007669"/>
    <property type="project" value="UniProtKB-UniRule"/>
</dbReference>
<dbReference type="GO" id="GO:0032259">
    <property type="term" value="P:methylation"/>
    <property type="evidence" value="ECO:0007669"/>
    <property type="project" value="UniProtKB-KW"/>
</dbReference>
<dbReference type="Pfam" id="PF04072">
    <property type="entry name" value="LCM"/>
    <property type="match status" value="1"/>
</dbReference>
<keyword evidence="4 7" id="KW-0808">Transferase</keyword>
<evidence type="ECO:0000256" key="1">
    <source>
        <dbReference type="ARBA" id="ARBA00003907"/>
    </source>
</evidence>
<evidence type="ECO:0000313" key="7">
    <source>
        <dbReference type="EMBL" id="MTD59140.1"/>
    </source>
</evidence>
<dbReference type="AlphaFoldDB" id="A0A6N7ZBN0"/>
<dbReference type="NCBIfam" id="TIGR00027">
    <property type="entry name" value="mthyl_TIGR00027"/>
    <property type="match status" value="1"/>
</dbReference>
<comment type="similarity">
    <text evidence="2 6">Belongs to the UPF0677 family.</text>
</comment>
<dbReference type="Proteomes" id="UP000440096">
    <property type="component" value="Unassembled WGS sequence"/>
</dbReference>
<dbReference type="SUPFAM" id="SSF53335">
    <property type="entry name" value="S-adenosyl-L-methionine-dependent methyltransferases"/>
    <property type="match status" value="1"/>
</dbReference>
<evidence type="ECO:0000256" key="6">
    <source>
        <dbReference type="RuleBase" id="RU362030"/>
    </source>
</evidence>
<dbReference type="InterPro" id="IPR011610">
    <property type="entry name" value="SAM_mthyl_Trfase_ML2640-like"/>
</dbReference>
<dbReference type="EMBL" id="WMBA01000090">
    <property type="protein sequence ID" value="MTD59140.1"/>
    <property type="molecule type" value="Genomic_DNA"/>
</dbReference>
<keyword evidence="3 6" id="KW-0489">Methyltransferase</keyword>
<dbReference type="InterPro" id="IPR007213">
    <property type="entry name" value="Ppm1/Ppm2/Tcmp"/>
</dbReference>
<organism evidence="7 8">
    <name type="scientific">Amycolatopsis pithecellobii</name>
    <dbReference type="NCBI Taxonomy" id="664692"/>
    <lineage>
        <taxon>Bacteria</taxon>
        <taxon>Bacillati</taxon>
        <taxon>Actinomycetota</taxon>
        <taxon>Actinomycetes</taxon>
        <taxon>Pseudonocardiales</taxon>
        <taxon>Pseudonocardiaceae</taxon>
        <taxon>Amycolatopsis</taxon>
    </lineage>
</organism>
<dbReference type="InterPro" id="IPR029063">
    <property type="entry name" value="SAM-dependent_MTases_sf"/>
</dbReference>
<sequence>MSAPQGVGQTAILIARVRAQESRRPDRLFSDPYAERFLAAAGWGAEEGTESAVAARWSRPTDHWDLLLRAAIVRTRFLDDLVVGAGCRQVVQLGAGLDTRAFRLDWRPGTHLFEVDLPDMIEFKQEVLAGVEPRCERTVVATDLLADWDQALVESGFRPEIPTVWVAEGLLMYFTAEQNDRLLSRMAGLSAPSSRVGLTLLGRRRTEGMRAQTAVVGAEVTRMWQSSSPEDPLAWLATFGWEGTVHDPLELAASYGRPNLYEGTGLRPGTRGLVTAIRR</sequence>
<accession>A0A6N7ZBN0</accession>
<gene>
    <name evidence="7" type="ORF">GKO32_34925</name>
</gene>
<dbReference type="PANTHER" id="PTHR43619">
    <property type="entry name" value="S-ADENOSYL-L-METHIONINE-DEPENDENT METHYLTRANSFERASE YKTD-RELATED"/>
    <property type="match status" value="1"/>
</dbReference>
<comment type="caution">
    <text evidence="7">The sequence shown here is derived from an EMBL/GenBank/DDBJ whole genome shotgun (WGS) entry which is preliminary data.</text>
</comment>
<evidence type="ECO:0000256" key="4">
    <source>
        <dbReference type="ARBA" id="ARBA00022679"/>
    </source>
</evidence>
<protein>
    <recommendedName>
        <fullName evidence="6">S-adenosyl-L-methionine-dependent methyltransferase</fullName>
        <ecNumber evidence="6">2.1.1.-</ecNumber>
    </recommendedName>
</protein>
<name>A0A6N7ZBN0_9PSEU</name>
<evidence type="ECO:0000256" key="2">
    <source>
        <dbReference type="ARBA" id="ARBA00008138"/>
    </source>
</evidence>
<dbReference type="EC" id="2.1.1.-" evidence="6"/>
<keyword evidence="8" id="KW-1185">Reference proteome</keyword>
<keyword evidence="5 6" id="KW-0949">S-adenosyl-L-methionine</keyword>
<dbReference type="Gene3D" id="3.40.50.150">
    <property type="entry name" value="Vaccinia Virus protein VP39"/>
    <property type="match status" value="1"/>
</dbReference>
<dbReference type="PANTHER" id="PTHR43619:SF2">
    <property type="entry name" value="S-ADENOSYL-L-METHIONINE-DEPENDENT METHYLTRANSFERASES SUPERFAMILY PROTEIN"/>
    <property type="match status" value="1"/>
</dbReference>
<proteinExistence type="inferred from homology"/>
<evidence type="ECO:0000313" key="8">
    <source>
        <dbReference type="Proteomes" id="UP000440096"/>
    </source>
</evidence>
<comment type="function">
    <text evidence="1 6">Exhibits S-adenosyl-L-methionine-dependent methyltransferase activity.</text>
</comment>
<evidence type="ECO:0000256" key="3">
    <source>
        <dbReference type="ARBA" id="ARBA00022603"/>
    </source>
</evidence>
<evidence type="ECO:0000256" key="5">
    <source>
        <dbReference type="ARBA" id="ARBA00022691"/>
    </source>
</evidence>